<reference evidence="2 3" key="1">
    <citation type="submission" date="2015-01" db="EMBL/GenBank/DDBJ databases">
        <title>Evolution of Trichinella species and genotypes.</title>
        <authorList>
            <person name="Korhonen P.K."/>
            <person name="Edoardo P."/>
            <person name="Giuseppe L.R."/>
            <person name="Gasser R.B."/>
        </authorList>
    </citation>
    <scope>NUCLEOTIDE SEQUENCE [LARGE SCALE GENOMIC DNA]</scope>
    <source>
        <strain evidence="2">ISS3</strain>
    </source>
</reference>
<comment type="caution">
    <text evidence="2">The sequence shown here is derived from an EMBL/GenBank/DDBJ whole genome shotgun (WGS) entry which is preliminary data.</text>
</comment>
<organism evidence="2 3">
    <name type="scientific">Trichinella spiralis</name>
    <name type="common">Trichina worm</name>
    <dbReference type="NCBI Taxonomy" id="6334"/>
    <lineage>
        <taxon>Eukaryota</taxon>
        <taxon>Metazoa</taxon>
        <taxon>Ecdysozoa</taxon>
        <taxon>Nematoda</taxon>
        <taxon>Enoplea</taxon>
        <taxon>Dorylaimia</taxon>
        <taxon>Trichinellida</taxon>
        <taxon>Trichinellidae</taxon>
        <taxon>Trichinella</taxon>
    </lineage>
</organism>
<keyword evidence="1" id="KW-0812">Transmembrane</keyword>
<feature type="transmembrane region" description="Helical" evidence="1">
    <location>
        <begin position="12"/>
        <end position="30"/>
    </location>
</feature>
<accession>A0A0V1B0W8</accession>
<dbReference type="InParanoid" id="A0A0V1B0W8"/>
<dbReference type="AlphaFoldDB" id="A0A0V1B0W8"/>
<evidence type="ECO:0000313" key="3">
    <source>
        <dbReference type="Proteomes" id="UP000054776"/>
    </source>
</evidence>
<dbReference type="Proteomes" id="UP000054776">
    <property type="component" value="Unassembled WGS sequence"/>
</dbReference>
<keyword evidence="1" id="KW-1133">Transmembrane helix</keyword>
<name>A0A0V1B0W8_TRISP</name>
<protein>
    <submittedName>
        <fullName evidence="2">Uncharacterized protein</fullName>
    </submittedName>
</protein>
<keyword evidence="3" id="KW-1185">Reference proteome</keyword>
<sequence length="60" mass="6727">MIRNDAQGVSYCLLHEAAMILTALLSYLYMMSADVSHQGAVLRNSPLLTEQETGDDRFHQ</sequence>
<evidence type="ECO:0000313" key="2">
    <source>
        <dbReference type="EMBL" id="KRY30678.1"/>
    </source>
</evidence>
<gene>
    <name evidence="2" type="ORF">T01_15056</name>
</gene>
<dbReference type="OrthoDB" id="10280651at2759"/>
<dbReference type="EMBL" id="JYDH01000134">
    <property type="protein sequence ID" value="KRY30678.1"/>
    <property type="molecule type" value="Genomic_DNA"/>
</dbReference>
<keyword evidence="1" id="KW-0472">Membrane</keyword>
<evidence type="ECO:0000256" key="1">
    <source>
        <dbReference type="SAM" id="Phobius"/>
    </source>
</evidence>
<proteinExistence type="predicted"/>